<evidence type="ECO:0000256" key="2">
    <source>
        <dbReference type="ARBA" id="ARBA00022679"/>
    </source>
</evidence>
<dbReference type="PROSITE" id="PS51170">
    <property type="entry name" value="CW"/>
    <property type="match status" value="3"/>
</dbReference>
<evidence type="ECO:0000256" key="4">
    <source>
        <dbReference type="ARBA" id="ARBA00022960"/>
    </source>
</evidence>
<dbReference type="InterPro" id="IPR050979">
    <property type="entry name" value="LD-transpeptidase"/>
</dbReference>
<dbReference type="STRING" id="888050.HMPREF9004_0621"/>
<evidence type="ECO:0000256" key="9">
    <source>
        <dbReference type="SAM" id="MobiDB-lite"/>
    </source>
</evidence>
<dbReference type="AlphaFoldDB" id="N6X577"/>
<feature type="compositionally biased region" description="Low complexity" evidence="9">
    <location>
        <begin position="63"/>
        <end position="81"/>
    </location>
</feature>
<keyword evidence="2" id="KW-0808">Transferase</keyword>
<evidence type="ECO:0000259" key="10">
    <source>
        <dbReference type="PROSITE" id="PS52029"/>
    </source>
</evidence>
<feature type="repeat" description="Cell wall-binding" evidence="7">
    <location>
        <begin position="240"/>
        <end position="259"/>
    </location>
</feature>
<dbReference type="GO" id="GO:0016740">
    <property type="term" value="F:transferase activity"/>
    <property type="evidence" value="ECO:0007669"/>
    <property type="project" value="UniProtKB-KW"/>
</dbReference>
<feature type="repeat" description="Cell wall-binding" evidence="7">
    <location>
        <begin position="260"/>
        <end position="279"/>
    </location>
</feature>
<comment type="pathway">
    <text evidence="1 8">Cell wall biogenesis; peptidoglycan biosynthesis.</text>
</comment>
<dbReference type="Proteomes" id="UP000013015">
    <property type="component" value="Unassembled WGS sequence"/>
</dbReference>
<dbReference type="GO" id="GO:0018104">
    <property type="term" value="P:peptidoglycan-protein cross-linking"/>
    <property type="evidence" value="ECO:0007669"/>
    <property type="project" value="TreeGrafter"/>
</dbReference>
<feature type="domain" description="L,D-TPase catalytic" evidence="10">
    <location>
        <begin position="345"/>
        <end position="462"/>
    </location>
</feature>
<dbReference type="HOGENOM" id="CLU_038468_0_0_11"/>
<evidence type="ECO:0000256" key="5">
    <source>
        <dbReference type="ARBA" id="ARBA00022984"/>
    </source>
</evidence>
<keyword evidence="3" id="KW-0677">Repeat</keyword>
<dbReference type="Gene3D" id="2.10.270.20">
    <property type="match status" value="1"/>
</dbReference>
<comment type="caution">
    <text evidence="11">The sequence shown here is derived from an EMBL/GenBank/DDBJ whole genome shotgun (WGS) entry which is preliminary data.</text>
</comment>
<keyword evidence="6 8" id="KW-0961">Cell wall biogenesis/degradation</keyword>
<evidence type="ECO:0000256" key="6">
    <source>
        <dbReference type="ARBA" id="ARBA00023316"/>
    </source>
</evidence>
<dbReference type="SUPFAM" id="SSF69360">
    <property type="entry name" value="Cell wall binding repeat"/>
    <property type="match status" value="2"/>
</dbReference>
<feature type="active site" description="Proton donor/acceptor" evidence="8">
    <location>
        <position position="414"/>
    </location>
</feature>
<proteinExistence type="predicted"/>
<protein>
    <submittedName>
        <fullName evidence="11">Cell wall binding repeat domain protein</fullName>
    </submittedName>
</protein>
<evidence type="ECO:0000313" key="12">
    <source>
        <dbReference type="Proteomes" id="UP000013015"/>
    </source>
</evidence>
<dbReference type="UniPathway" id="UPA00219"/>
<evidence type="ECO:0000313" key="11">
    <source>
        <dbReference type="EMBL" id="ENO18572.1"/>
    </source>
</evidence>
<gene>
    <name evidence="11" type="ORF">HMPREF9004_0621</name>
</gene>
<feature type="repeat" description="Cell wall-binding" evidence="7">
    <location>
        <begin position="200"/>
        <end position="219"/>
    </location>
</feature>
<dbReference type="GO" id="GO:0071972">
    <property type="term" value="F:peptidoglycan L,D-transpeptidase activity"/>
    <property type="evidence" value="ECO:0007669"/>
    <property type="project" value="TreeGrafter"/>
</dbReference>
<dbReference type="CDD" id="cd16913">
    <property type="entry name" value="YkuD_like"/>
    <property type="match status" value="1"/>
</dbReference>
<reference evidence="11 12" key="1">
    <citation type="submission" date="2013-03" db="EMBL/GenBank/DDBJ databases">
        <title>Reference genome for the Human Microbiome Project.</title>
        <authorList>
            <person name="Aqrawi P."/>
            <person name="Ayvaz T."/>
            <person name="Bess C."/>
            <person name="Blankenburg K."/>
            <person name="Coyle M."/>
            <person name="Deng J."/>
            <person name="Forbes L."/>
            <person name="Fowler G."/>
            <person name="Francisco L."/>
            <person name="Fu Q."/>
            <person name="Gibbs R."/>
            <person name="Gross S."/>
            <person name="Gubbala S."/>
            <person name="Hale W."/>
            <person name="Hemphill L."/>
            <person name="Highlander S."/>
            <person name="Hirani K."/>
            <person name="Jackson L."/>
            <person name="Jakkamsetti A."/>
            <person name="Javaid M."/>
            <person name="Jayaseelan J.C."/>
            <person name="Jiang H."/>
            <person name="Joshi V."/>
            <person name="Korchina V."/>
            <person name="Kovar C."/>
            <person name="Lara F."/>
            <person name="Lee S."/>
            <person name="Liu Y."/>
            <person name="Mata R."/>
            <person name="Mathew T."/>
            <person name="Munidasa M."/>
            <person name="Muzny D."/>
            <person name="Nazareth L."/>
            <person name="Ngo R."/>
            <person name="Nguyen L."/>
            <person name="Nguyen N."/>
            <person name="Okwuonu G."/>
            <person name="Ongeri F."/>
            <person name="Palculict T."/>
            <person name="Patil S."/>
            <person name="Petrosino J."/>
            <person name="Pham C."/>
            <person name="Pham P."/>
            <person name="Pu L.-L."/>
            <person name="Qin X."/>
            <person name="Qu J."/>
            <person name="Reid J."/>
            <person name="Ross M."/>
            <person name="Ruth R."/>
            <person name="Saada N."/>
            <person name="San Lucas F."/>
            <person name="Santibanez J."/>
            <person name="Shang Y."/>
            <person name="Simmons D."/>
            <person name="Song X.-Z."/>
            <person name="Tang L.-Y."/>
            <person name="Thornton R."/>
            <person name="Warren J."/>
            <person name="Weissenberger G."/>
            <person name="Wilczek-Boney K."/>
            <person name="Worley K."/>
            <person name="Youmans B."/>
            <person name="Zhang J."/>
            <person name="Zhang L."/>
            <person name="Zhao Z."/>
            <person name="Zhou C."/>
            <person name="Zhu D."/>
            <person name="Zhu Y."/>
        </authorList>
    </citation>
    <scope>NUCLEOTIDE SEQUENCE [LARGE SCALE GENOMIC DNA]</scope>
    <source>
        <strain evidence="11 12">F0333</strain>
    </source>
</reference>
<dbReference type="InterPro" id="IPR005490">
    <property type="entry name" value="LD_TPept_cat_dom"/>
</dbReference>
<dbReference type="PROSITE" id="PS52029">
    <property type="entry name" value="LD_TPASE"/>
    <property type="match status" value="1"/>
</dbReference>
<evidence type="ECO:0000256" key="3">
    <source>
        <dbReference type="ARBA" id="ARBA00022737"/>
    </source>
</evidence>
<sequence>MAVSIRQAFRRSGTVIGLVLALIATPGVALADSLESPTPRPSSFEQPTPPNPGTSSPHEDSHPTAPSTSLPTAPSTSGASSEDGAETQVPENPQSGSGWVGEGAQRRYIDPETGLAATNKVRKIDGVVYAFNAEGFIVDGWFTSPEGEHYYSTPQGVRFGWFSLNSKWYYGDPAALGARVHGWLNEGGARYYLAPTGEMLTGWQNLDSDWYFFAASGAMRTGWLAQGSTWYYLSPSGAMATGWQAVGGYWYYLYSSGAMASGWLNDQGTWYYLNGSGAMYTGWLAQGSTWYYLKGSGAMATDWEGIGWKWNLFDHYSGAWITDRASFQYDWDRAKSLYSPTNYLILVDTSAVYCTGFYWRDGTWWPQHDWPCSVGAPSTPTITGTYSIGSRGHSFGNGFTAYWWTQIWGDYLFHSTLYYQGTLTPLDSRLGMHISHGCIRMRYEDAYWINHTIPSGTTVHLY</sequence>
<evidence type="ECO:0000256" key="7">
    <source>
        <dbReference type="PROSITE-ProRule" id="PRU00591"/>
    </source>
</evidence>
<dbReference type="Pfam" id="PF01473">
    <property type="entry name" value="Choline_bind_1"/>
    <property type="match status" value="1"/>
</dbReference>
<dbReference type="Gene3D" id="2.10.270.10">
    <property type="entry name" value="Cholin Binding"/>
    <property type="match status" value="2"/>
</dbReference>
<dbReference type="GO" id="GO:0005576">
    <property type="term" value="C:extracellular region"/>
    <property type="evidence" value="ECO:0007669"/>
    <property type="project" value="TreeGrafter"/>
</dbReference>
<feature type="region of interest" description="Disordered" evidence="9">
    <location>
        <begin position="32"/>
        <end position="102"/>
    </location>
</feature>
<dbReference type="Gene3D" id="2.40.440.10">
    <property type="entry name" value="L,D-transpeptidase catalytic domain-like"/>
    <property type="match status" value="1"/>
</dbReference>
<keyword evidence="4 8" id="KW-0133">Cell shape</keyword>
<dbReference type="eggNOG" id="COG1376">
    <property type="taxonomic scope" value="Bacteria"/>
</dbReference>
<dbReference type="eggNOG" id="COG5263">
    <property type="taxonomic scope" value="Bacteria"/>
</dbReference>
<dbReference type="InterPro" id="IPR038063">
    <property type="entry name" value="Transpep_catalytic_dom"/>
</dbReference>
<accession>N6X577</accession>
<dbReference type="SUPFAM" id="SSF141523">
    <property type="entry name" value="L,D-transpeptidase catalytic domain-like"/>
    <property type="match status" value="1"/>
</dbReference>
<dbReference type="GO" id="GO:0008360">
    <property type="term" value="P:regulation of cell shape"/>
    <property type="evidence" value="ECO:0007669"/>
    <property type="project" value="UniProtKB-UniRule"/>
</dbReference>
<keyword evidence="5 8" id="KW-0573">Peptidoglycan synthesis</keyword>
<evidence type="ECO:0000256" key="1">
    <source>
        <dbReference type="ARBA" id="ARBA00004752"/>
    </source>
</evidence>
<dbReference type="PATRIC" id="fig|888050.3.peg.592"/>
<dbReference type="InterPro" id="IPR018337">
    <property type="entry name" value="Cell_wall/Cho-bd_repeat"/>
</dbReference>
<feature type="active site" description="Nucleophile" evidence="8">
    <location>
        <position position="438"/>
    </location>
</feature>
<dbReference type="EMBL" id="AQHZ01000010">
    <property type="protein sequence ID" value="ENO18572.1"/>
    <property type="molecule type" value="Genomic_DNA"/>
</dbReference>
<name>N6X577_9ACTO</name>
<keyword evidence="12" id="KW-1185">Reference proteome</keyword>
<dbReference type="GO" id="GO:0071555">
    <property type="term" value="P:cell wall organization"/>
    <property type="evidence" value="ECO:0007669"/>
    <property type="project" value="UniProtKB-UniRule"/>
</dbReference>
<dbReference type="Pfam" id="PF19127">
    <property type="entry name" value="Choline_bind_3"/>
    <property type="match status" value="2"/>
</dbReference>
<evidence type="ECO:0000256" key="8">
    <source>
        <dbReference type="PROSITE-ProRule" id="PRU01373"/>
    </source>
</evidence>
<organism evidence="11 12">
    <name type="scientific">Schaalia cardiffensis F0333</name>
    <dbReference type="NCBI Taxonomy" id="888050"/>
    <lineage>
        <taxon>Bacteria</taxon>
        <taxon>Bacillati</taxon>
        <taxon>Actinomycetota</taxon>
        <taxon>Actinomycetes</taxon>
        <taxon>Actinomycetales</taxon>
        <taxon>Actinomycetaceae</taxon>
        <taxon>Schaalia</taxon>
    </lineage>
</organism>
<dbReference type="PANTHER" id="PTHR30582">
    <property type="entry name" value="L,D-TRANSPEPTIDASE"/>
    <property type="match status" value="1"/>
</dbReference>
<dbReference type="Pfam" id="PF03734">
    <property type="entry name" value="YkuD"/>
    <property type="match status" value="1"/>
</dbReference>